<dbReference type="PANTHER" id="PTHR40077">
    <property type="entry name" value="MEMBRANE PROTEIN-RELATED"/>
    <property type="match status" value="1"/>
</dbReference>
<gene>
    <name evidence="8" type="ORF">EHQ30_02525</name>
</gene>
<evidence type="ECO:0000256" key="2">
    <source>
        <dbReference type="ARBA" id="ARBA00022475"/>
    </source>
</evidence>
<keyword evidence="9" id="KW-1185">Reference proteome</keyword>
<name>A0A2M9XYX0_9LEPT</name>
<evidence type="ECO:0000256" key="5">
    <source>
        <dbReference type="ARBA" id="ARBA00023136"/>
    </source>
</evidence>
<keyword evidence="2" id="KW-1003">Cell membrane</keyword>
<dbReference type="InterPro" id="IPR023845">
    <property type="entry name" value="DUF3817_TM"/>
</dbReference>
<evidence type="ECO:0000256" key="4">
    <source>
        <dbReference type="ARBA" id="ARBA00022989"/>
    </source>
</evidence>
<dbReference type="EMBL" id="RQFP01000001">
    <property type="protein sequence ID" value="TGK95534.1"/>
    <property type="molecule type" value="Genomic_DNA"/>
</dbReference>
<keyword evidence="4 6" id="KW-1133">Transmembrane helix</keyword>
<dbReference type="AlphaFoldDB" id="A0A2M9XYX0"/>
<proteinExistence type="predicted"/>
<feature type="transmembrane region" description="Helical" evidence="6">
    <location>
        <begin position="45"/>
        <end position="64"/>
    </location>
</feature>
<sequence>MLSLLQTKLGRFRILAFLEGLSFLAILFVTMPLKYLYQNPEPNKIVGMVHGLLFLLYLVELFQVKVELEWKAKKTFLAALASVVPFGTFIAERYLYLKSDAEEPTKTQK</sequence>
<keyword evidence="3 6" id="KW-0812">Transmembrane</keyword>
<dbReference type="Proteomes" id="UP000297891">
    <property type="component" value="Unassembled WGS sequence"/>
</dbReference>
<accession>A0A2M9XYX0</accession>
<evidence type="ECO:0000313" key="8">
    <source>
        <dbReference type="EMBL" id="TGK95534.1"/>
    </source>
</evidence>
<evidence type="ECO:0000256" key="3">
    <source>
        <dbReference type="ARBA" id="ARBA00022692"/>
    </source>
</evidence>
<organism evidence="8 9">
    <name type="scientific">Leptospira brenneri</name>
    <dbReference type="NCBI Taxonomy" id="2023182"/>
    <lineage>
        <taxon>Bacteria</taxon>
        <taxon>Pseudomonadati</taxon>
        <taxon>Spirochaetota</taxon>
        <taxon>Spirochaetia</taxon>
        <taxon>Leptospirales</taxon>
        <taxon>Leptospiraceae</taxon>
        <taxon>Leptospira</taxon>
    </lineage>
</organism>
<evidence type="ECO:0000256" key="6">
    <source>
        <dbReference type="SAM" id="Phobius"/>
    </source>
</evidence>
<protein>
    <submittedName>
        <fullName evidence="8">DUF3817 domain-containing protein</fullName>
    </submittedName>
</protein>
<dbReference type="NCBIfam" id="TIGR03954">
    <property type="entry name" value="integ_memb_HG"/>
    <property type="match status" value="1"/>
</dbReference>
<evidence type="ECO:0000256" key="1">
    <source>
        <dbReference type="ARBA" id="ARBA00004651"/>
    </source>
</evidence>
<dbReference type="PANTHER" id="PTHR40077:SF1">
    <property type="entry name" value="MEMBRANE PROTEIN"/>
    <property type="match status" value="1"/>
</dbReference>
<reference evidence="8" key="1">
    <citation type="journal article" date="2019" name="PLoS Negl. Trop. Dis.">
        <title>Revisiting the worldwide diversity of Leptospira species in the environment.</title>
        <authorList>
            <person name="Vincent A.T."/>
            <person name="Schiettekatte O."/>
            <person name="Bourhy P."/>
            <person name="Veyrier F.J."/>
            <person name="Picardeau M."/>
        </authorList>
    </citation>
    <scope>NUCLEOTIDE SEQUENCE [LARGE SCALE GENOMIC DNA]</scope>
    <source>
        <strain evidence="8">201800277</strain>
    </source>
</reference>
<comment type="subcellular location">
    <subcellularLocation>
        <location evidence="1">Cell membrane</location>
        <topology evidence="1">Multi-pass membrane protein</topology>
    </subcellularLocation>
</comment>
<dbReference type="Pfam" id="PF12823">
    <property type="entry name" value="DUF3817"/>
    <property type="match status" value="1"/>
</dbReference>
<feature type="domain" description="DUF3817" evidence="7">
    <location>
        <begin position="9"/>
        <end position="95"/>
    </location>
</feature>
<keyword evidence="5 6" id="KW-0472">Membrane</keyword>
<comment type="caution">
    <text evidence="8">The sequence shown here is derived from an EMBL/GenBank/DDBJ whole genome shotgun (WGS) entry which is preliminary data.</text>
</comment>
<dbReference type="OrthoDB" id="1121311at2"/>
<evidence type="ECO:0000259" key="7">
    <source>
        <dbReference type="Pfam" id="PF12823"/>
    </source>
</evidence>
<feature type="transmembrane region" description="Helical" evidence="6">
    <location>
        <begin position="76"/>
        <end position="96"/>
    </location>
</feature>
<feature type="transmembrane region" description="Helical" evidence="6">
    <location>
        <begin position="12"/>
        <end position="33"/>
    </location>
</feature>
<evidence type="ECO:0000313" key="9">
    <source>
        <dbReference type="Proteomes" id="UP000297891"/>
    </source>
</evidence>
<dbReference type="GO" id="GO:0005886">
    <property type="term" value="C:plasma membrane"/>
    <property type="evidence" value="ECO:0007669"/>
    <property type="project" value="UniProtKB-SubCell"/>
</dbReference>
<dbReference type="RefSeq" id="WP_100791746.1">
    <property type="nucleotide sequence ID" value="NZ_NPDQ01000007.1"/>
</dbReference>